<evidence type="ECO:0000313" key="14">
    <source>
        <dbReference type="EMBL" id="GHI22202.1"/>
    </source>
</evidence>
<evidence type="ECO:0000256" key="3">
    <source>
        <dbReference type="ARBA" id="ARBA00022448"/>
    </source>
</evidence>
<accession>A0ABQ3PB06</accession>
<feature type="transmembrane region" description="Helical" evidence="12">
    <location>
        <begin position="12"/>
        <end position="36"/>
    </location>
</feature>
<evidence type="ECO:0000256" key="8">
    <source>
        <dbReference type="ARBA" id="ARBA00022982"/>
    </source>
</evidence>
<keyword evidence="10 12" id="KW-0408">Iron</keyword>
<dbReference type="RefSeq" id="WP_190222601.1">
    <property type="nucleotide sequence ID" value="NZ_BNBS01000018.1"/>
</dbReference>
<evidence type="ECO:0000256" key="9">
    <source>
        <dbReference type="ARBA" id="ARBA00022989"/>
    </source>
</evidence>
<keyword evidence="9 12" id="KW-1133">Transmembrane helix</keyword>
<keyword evidence="15" id="KW-1185">Reference proteome</keyword>
<feature type="transmembrane region" description="Helical" evidence="12">
    <location>
        <begin position="95"/>
        <end position="119"/>
    </location>
</feature>
<comment type="similarity">
    <text evidence="2 12">Belongs to the cytochrome ubiquinol oxidase subunit 1 family.</text>
</comment>
<feature type="transmembrane region" description="Helical" evidence="12">
    <location>
        <begin position="296"/>
        <end position="314"/>
    </location>
</feature>
<evidence type="ECO:0000256" key="10">
    <source>
        <dbReference type="ARBA" id="ARBA00023004"/>
    </source>
</evidence>
<keyword evidence="5 12" id="KW-0349">Heme</keyword>
<evidence type="ECO:0000256" key="6">
    <source>
        <dbReference type="ARBA" id="ARBA00022692"/>
    </source>
</evidence>
<dbReference type="EMBL" id="BNDW01000019">
    <property type="protein sequence ID" value="GHI22202.1"/>
    <property type="molecule type" value="Genomic_DNA"/>
</dbReference>
<gene>
    <name evidence="14" type="primary">cydA_2</name>
    <name evidence="14" type="ORF">Shyd_35730</name>
</gene>
<reference evidence="14" key="1">
    <citation type="submission" date="2024-05" db="EMBL/GenBank/DDBJ databases">
        <title>Whole genome shotgun sequence of Streptomyces hydrogenans NBRC 13475.</title>
        <authorList>
            <person name="Komaki H."/>
            <person name="Tamura T."/>
        </authorList>
    </citation>
    <scope>NUCLEOTIDE SEQUENCE</scope>
    <source>
        <strain evidence="14">NBRC 13475</strain>
    </source>
</reference>
<dbReference type="Proteomes" id="UP001052739">
    <property type="component" value="Unassembled WGS sequence"/>
</dbReference>
<feature type="transmembrane region" description="Helical" evidence="12">
    <location>
        <begin position="326"/>
        <end position="344"/>
    </location>
</feature>
<comment type="caution">
    <text evidence="14">The sequence shown here is derived from an EMBL/GenBank/DDBJ whole genome shotgun (WGS) entry which is preliminary data.</text>
</comment>
<feature type="transmembrane region" description="Helical" evidence="12">
    <location>
        <begin position="222"/>
        <end position="242"/>
    </location>
</feature>
<keyword evidence="11 12" id="KW-0472">Membrane</keyword>
<feature type="compositionally biased region" description="Basic and acidic residues" evidence="13">
    <location>
        <begin position="433"/>
        <end position="444"/>
    </location>
</feature>
<proteinExistence type="inferred from homology"/>
<dbReference type="PIRSF" id="PIRSF006446">
    <property type="entry name" value="Cyt_quinol_oxidase_1"/>
    <property type="match status" value="1"/>
</dbReference>
<keyword evidence="8 12" id="KW-0249">Electron transport</keyword>
<dbReference type="PANTHER" id="PTHR30365">
    <property type="entry name" value="CYTOCHROME D UBIQUINOL OXIDASE"/>
    <property type="match status" value="1"/>
</dbReference>
<dbReference type="InterPro" id="IPR002585">
    <property type="entry name" value="Cyt-d_ubiquinol_oxidase_su_1"/>
</dbReference>
<dbReference type="PANTHER" id="PTHR30365:SF14">
    <property type="entry name" value="CYTOCHROME BD MENAQUINOL OXIDASE SUBUNIT I-RELATED"/>
    <property type="match status" value="1"/>
</dbReference>
<evidence type="ECO:0000256" key="1">
    <source>
        <dbReference type="ARBA" id="ARBA00004651"/>
    </source>
</evidence>
<keyword evidence="3 12" id="KW-0813">Transport</keyword>
<organism evidence="14 15">
    <name type="scientific">Streptomyces hydrogenans</name>
    <dbReference type="NCBI Taxonomy" id="1873719"/>
    <lineage>
        <taxon>Bacteria</taxon>
        <taxon>Bacillati</taxon>
        <taxon>Actinomycetota</taxon>
        <taxon>Actinomycetes</taxon>
        <taxon>Kitasatosporales</taxon>
        <taxon>Streptomycetaceae</taxon>
        <taxon>Streptomyces</taxon>
    </lineage>
</organism>
<evidence type="ECO:0000256" key="4">
    <source>
        <dbReference type="ARBA" id="ARBA00022475"/>
    </source>
</evidence>
<feature type="transmembrane region" description="Helical" evidence="12">
    <location>
        <begin position="57"/>
        <end position="75"/>
    </location>
</feature>
<sequence>MTAVDLGRLQFALTAFLHFSFVVVTLGLAPFLAYINSRAVFTRKPALRPVFDRMTRFWGQVYVINYALGIVTGLVMEFQFGLSWTGLSRLTGDVFGTTLAMETIVAFFVESTFLGLWIFGWHLLPRWAHMLSFYVVTATAYASAYWIMVTNGFLQNPVGFAKREDGTMYLTDLGALLTNDGALPALYHLTAASIGVGGFLIAGASAWHFLRGTTDPEVFRRSLHGGVALGIGGVWMAVLNGFPQLSFVGDQEGKSAAINGDAEALAAYQAEMTKLLGPGDWAPPEWLSTAFSTMQMAGYLAWTIGVVAAFFFIRRRIERTRTMLRVLVWTIPLPFVAVLCGWLIREMGRQPWAVYGEVAVKDALSDVSAGGMLFSLIAFVTVFAALAVVDWVLIARTVRRGTGRMFLGLTLADDPAGTGRDTEGGAADGDPDGSARRTAARDDALSPLPPL</sequence>
<evidence type="ECO:0000256" key="7">
    <source>
        <dbReference type="ARBA" id="ARBA00022723"/>
    </source>
</evidence>
<feature type="transmembrane region" description="Helical" evidence="12">
    <location>
        <begin position="185"/>
        <end position="210"/>
    </location>
</feature>
<evidence type="ECO:0000313" key="15">
    <source>
        <dbReference type="Proteomes" id="UP001052739"/>
    </source>
</evidence>
<keyword evidence="7 12" id="KW-0479">Metal-binding</keyword>
<evidence type="ECO:0000256" key="11">
    <source>
        <dbReference type="ARBA" id="ARBA00023136"/>
    </source>
</evidence>
<keyword evidence="4 12" id="KW-1003">Cell membrane</keyword>
<evidence type="ECO:0000256" key="2">
    <source>
        <dbReference type="ARBA" id="ARBA00009819"/>
    </source>
</evidence>
<evidence type="ECO:0000256" key="13">
    <source>
        <dbReference type="SAM" id="MobiDB-lite"/>
    </source>
</evidence>
<keyword evidence="6 12" id="KW-0812">Transmembrane</keyword>
<protein>
    <submittedName>
        <fullName evidence="14">Cytochrome ubiquinol oxidase subunit I</fullName>
    </submittedName>
</protein>
<feature type="transmembrane region" description="Helical" evidence="12">
    <location>
        <begin position="372"/>
        <end position="395"/>
    </location>
</feature>
<dbReference type="Pfam" id="PF01654">
    <property type="entry name" value="Cyt_bd_oxida_I"/>
    <property type="match status" value="2"/>
</dbReference>
<feature type="region of interest" description="Disordered" evidence="13">
    <location>
        <begin position="414"/>
        <end position="451"/>
    </location>
</feature>
<comment type="subcellular location">
    <subcellularLocation>
        <location evidence="1">Cell membrane</location>
        <topology evidence="1">Multi-pass membrane protein</topology>
    </subcellularLocation>
</comment>
<name>A0ABQ3PB06_9ACTN</name>
<evidence type="ECO:0000256" key="12">
    <source>
        <dbReference type="PIRNR" id="PIRNR006446"/>
    </source>
</evidence>
<feature type="transmembrane region" description="Helical" evidence="12">
    <location>
        <begin position="131"/>
        <end position="148"/>
    </location>
</feature>
<evidence type="ECO:0000256" key="5">
    <source>
        <dbReference type="ARBA" id="ARBA00022617"/>
    </source>
</evidence>